<accession>A0ABX1K856</accession>
<dbReference type="InterPro" id="IPR005506">
    <property type="entry name" value="DUF312_ALF"/>
</dbReference>
<protein>
    <recommendedName>
        <fullName evidence="4">DUF4142 domain-containing protein</fullName>
    </recommendedName>
</protein>
<name>A0ABX1K856_9CELL</name>
<evidence type="ECO:0000313" key="3">
    <source>
        <dbReference type="Proteomes" id="UP000777774"/>
    </source>
</evidence>
<dbReference type="EMBL" id="JAAXOY010000595">
    <property type="protein sequence ID" value="NKY41163.1"/>
    <property type="molecule type" value="Genomic_DNA"/>
</dbReference>
<evidence type="ECO:0008006" key="4">
    <source>
        <dbReference type="Google" id="ProtNLM"/>
    </source>
</evidence>
<proteinExistence type="predicted"/>
<gene>
    <name evidence="2" type="ORF">HGA02_17035</name>
</gene>
<comment type="caution">
    <text evidence="2">The sequence shown here is derived from an EMBL/GenBank/DDBJ whole genome shotgun (WGS) entry which is preliminary data.</text>
</comment>
<organism evidence="2 3">
    <name type="scientific">Cellulomonas septica</name>
    <dbReference type="NCBI Taxonomy" id="285080"/>
    <lineage>
        <taxon>Bacteria</taxon>
        <taxon>Bacillati</taxon>
        <taxon>Actinomycetota</taxon>
        <taxon>Actinomycetes</taxon>
        <taxon>Micrococcales</taxon>
        <taxon>Cellulomonadaceae</taxon>
        <taxon>Cellulomonas</taxon>
    </lineage>
</organism>
<dbReference type="Proteomes" id="UP000777774">
    <property type="component" value="Unassembled WGS sequence"/>
</dbReference>
<sequence length="191" mass="19207">MSRDRRSAPRATCLRAYPSLTFPRTAGRPLSPADARDEGCGVGRRQQVTRAPVDAASRPTVPSGGGAVARIGVRSLVAGVVSVVLGLTVGGTPAAADEPLDDGSDRSWAAALLTTGTPSVRRAAEAALLGSDAQLDAFVDTGFEAALAADYRASAQTLGGTDGPALKAAATTALAGTDAQLKAFVDGGFRT</sequence>
<feature type="non-terminal residue" evidence="2">
    <location>
        <position position="191"/>
    </location>
</feature>
<feature type="region of interest" description="Disordered" evidence="1">
    <location>
        <begin position="24"/>
        <end position="63"/>
    </location>
</feature>
<evidence type="ECO:0000256" key="1">
    <source>
        <dbReference type="SAM" id="MobiDB-lite"/>
    </source>
</evidence>
<dbReference type="Pfam" id="PF03752">
    <property type="entry name" value="ALF"/>
    <property type="match status" value="2"/>
</dbReference>
<evidence type="ECO:0000313" key="2">
    <source>
        <dbReference type="EMBL" id="NKY41163.1"/>
    </source>
</evidence>
<reference evidence="2 3" key="1">
    <citation type="submission" date="2020-04" db="EMBL/GenBank/DDBJ databases">
        <title>MicrobeNet Type strains.</title>
        <authorList>
            <person name="Nicholson A.C."/>
        </authorList>
    </citation>
    <scope>NUCLEOTIDE SEQUENCE [LARGE SCALE GENOMIC DNA]</scope>
    <source>
        <strain evidence="2 3">ATCC BAA-787</strain>
    </source>
</reference>
<keyword evidence="3" id="KW-1185">Reference proteome</keyword>